<reference evidence="2 3" key="1">
    <citation type="submission" date="2019-02" db="EMBL/GenBank/DDBJ databases">
        <title>Comparative genomic analysis of the Hafnia genus genomes.</title>
        <authorList>
            <person name="Zhiqiu Y."/>
            <person name="Chao Y."/>
            <person name="Yuhui D."/>
            <person name="Di H."/>
            <person name="Bin L."/>
        </authorList>
    </citation>
    <scope>NUCLEOTIDE SEQUENCE [LARGE SCALE GENOMIC DNA]</scope>
    <source>
        <strain evidence="2 3">PCM_1210</strain>
    </source>
</reference>
<organism evidence="2 3">
    <name type="scientific">Hafnia alvei</name>
    <dbReference type="NCBI Taxonomy" id="569"/>
    <lineage>
        <taxon>Bacteria</taxon>
        <taxon>Pseudomonadati</taxon>
        <taxon>Pseudomonadota</taxon>
        <taxon>Gammaproteobacteria</taxon>
        <taxon>Enterobacterales</taxon>
        <taxon>Hafniaceae</taxon>
        <taxon>Hafnia</taxon>
    </lineage>
</organism>
<dbReference type="InterPro" id="IPR025949">
    <property type="entry name" value="PapC-like_C"/>
</dbReference>
<comment type="caution">
    <text evidence="2">The sequence shown here is derived from an EMBL/GenBank/DDBJ whole genome shotgun (WGS) entry which is preliminary data.</text>
</comment>
<dbReference type="PANTHER" id="PTHR30451">
    <property type="entry name" value="OUTER MEMBRANE USHER PROTEIN"/>
    <property type="match status" value="1"/>
</dbReference>
<name>A0ABD7Q3U9_HAFAL</name>
<protein>
    <submittedName>
        <fullName evidence="2">Fimbrial biogenesis outer membrane usher protein</fullName>
    </submittedName>
</protein>
<feature type="domain" description="PapC-like C-terminal" evidence="1">
    <location>
        <begin position="705"/>
        <end position="764"/>
    </location>
</feature>
<dbReference type="PANTHER" id="PTHR30451:SF5">
    <property type="entry name" value="SLR0019 PROTEIN"/>
    <property type="match status" value="1"/>
</dbReference>
<dbReference type="Gene3D" id="2.60.40.2070">
    <property type="match status" value="1"/>
</dbReference>
<dbReference type="AlphaFoldDB" id="A0ABD7Q3U9"/>
<dbReference type="Pfam" id="PF00577">
    <property type="entry name" value="Usher"/>
    <property type="match status" value="1"/>
</dbReference>
<proteinExistence type="predicted"/>
<dbReference type="RefSeq" id="WP_130971094.1">
    <property type="nucleotide sequence ID" value="NZ_SITJ01000074.1"/>
</dbReference>
<gene>
    <name evidence="2" type="ORF">EYY96_13320</name>
</gene>
<dbReference type="EMBL" id="SITJ01000074">
    <property type="protein sequence ID" value="TBL67050.1"/>
    <property type="molecule type" value="Genomic_DNA"/>
</dbReference>
<dbReference type="Pfam" id="PF13953">
    <property type="entry name" value="PapC_C"/>
    <property type="match status" value="1"/>
</dbReference>
<dbReference type="InterPro" id="IPR043142">
    <property type="entry name" value="PapC-like_C_sf"/>
</dbReference>
<dbReference type="Gene3D" id="2.60.40.3110">
    <property type="match status" value="1"/>
</dbReference>
<dbReference type="Proteomes" id="UP000291600">
    <property type="component" value="Unassembled WGS sequence"/>
</dbReference>
<dbReference type="Gene3D" id="2.60.40.2610">
    <property type="entry name" value="Outer membrane usher protein FimD, plug domain"/>
    <property type="match status" value="1"/>
</dbReference>
<dbReference type="InterPro" id="IPR000015">
    <property type="entry name" value="Fimb_usher"/>
</dbReference>
<evidence type="ECO:0000259" key="1">
    <source>
        <dbReference type="Pfam" id="PF13953"/>
    </source>
</evidence>
<sequence>MVTLSLPGIALGEPGNSELPPPPTASIVNQEQHFRLALVINRFDTGKLIPVIQRNGHFYIQSSELIGLGLPADKFSSPETDLTADTEIETHYDSEGQRLLLEIPTSWLPNQSIFTGTPNQQTQAVAGSGALFNYDVYTSHTQGESTLSSAWNEFRIFTPEATLSSTGILRKSFGDNSGDDNNDGFRRYDTTLSGVNEAHAFSWQVGDLITGALSWSNSVRLGGVTVGRDFSVRPDIITYPLPAFNGQTAVPTTADLFINGYQSASTNLEPGPFTLTNLPYVNGAGEAVLVTTDALGRRVSTTQPFYVASTLLRPGLSDATLSLGAIRRNYGEKDFSYGSAAASGSYRYGINDYLTLESHAEGAPELALGGLGSVIKLGYFGVLNTSVTTSTMYGKGGNQYDWGYQYSNSRFNVGTQHSRRDKNFGNLALYDVPQSNSNQSSYSLSKSSDQYSAAVSLDQLGSFGLAYFDIQSFAGDRTRLLNLSWNKSLWGNSTVYVSASRDPSQQDWALALSIQIPFNAFDNVSVTTQRSATGENQQTVNYDHAMPSDGGFKWNLAYANQSQQSNYQQATLGWRNEHVQLQGGVYGPSNSYTQWGEMMGALVYMDNTLLTANQINDSFVIVSTDGYPNIGVNFENQPKGTTNRQGYMLVPGVSSFYPSKFSIDTLSLPADIYADTTEQRISVRRNSGYVVHFPVRERRAASVILHDQTGAAIPLSSTVSQQGKPDAYVGWDGLAYLENLEHQNTLHVRTPNGQNCTVNFSLPENHSQRLSTYGPFICQLSATAENN</sequence>
<accession>A0ABD7Q3U9</accession>
<evidence type="ECO:0000313" key="3">
    <source>
        <dbReference type="Proteomes" id="UP000291600"/>
    </source>
</evidence>
<dbReference type="InterPro" id="IPR042186">
    <property type="entry name" value="FimD_plug_dom"/>
</dbReference>
<evidence type="ECO:0000313" key="2">
    <source>
        <dbReference type="EMBL" id="TBL67050.1"/>
    </source>
</evidence>